<dbReference type="AlphaFoldDB" id="A0A0M1P0Z5"/>
<organism evidence="2 3">
    <name type="scientific">Paenibacillus solani</name>
    <dbReference type="NCBI Taxonomy" id="1705565"/>
    <lineage>
        <taxon>Bacteria</taxon>
        <taxon>Bacillati</taxon>
        <taxon>Bacillota</taxon>
        <taxon>Bacilli</taxon>
        <taxon>Bacillales</taxon>
        <taxon>Paenibacillaceae</taxon>
        <taxon>Paenibacillus</taxon>
    </lineage>
</organism>
<dbReference type="EMBL" id="LIUT01000001">
    <property type="protein sequence ID" value="KOR88178.1"/>
    <property type="molecule type" value="Genomic_DNA"/>
</dbReference>
<proteinExistence type="predicted"/>
<evidence type="ECO:0000313" key="3">
    <source>
        <dbReference type="Proteomes" id="UP000036932"/>
    </source>
</evidence>
<dbReference type="Proteomes" id="UP000036932">
    <property type="component" value="Unassembled WGS sequence"/>
</dbReference>
<evidence type="ECO:0000256" key="1">
    <source>
        <dbReference type="SAM" id="MobiDB-lite"/>
    </source>
</evidence>
<comment type="caution">
    <text evidence="2">The sequence shown here is derived from an EMBL/GenBank/DDBJ whole genome shotgun (WGS) entry which is preliminary data.</text>
</comment>
<sequence>MLENERYGEAMEVLRFLLKCGGQNERNYDEWKSLLEWLEAAFPEQAAPRSADAEPDPEEEPDEADMAKQLVKEKAAQDAGYADKLLDSVMNGPLTEQTILALEQLAYLERPEIDAVLVEWLHDTPLHPLLQFRVLQTLRRRGMEGQVRLHRGQEAVEIEIETVPLDPGGFPAAISKILERVANQTEVHEPTLFYFAQELWSQFIMAIYGTEDYHSMLDEEESTLDIWAAALHDIVSESLKGFRNEDEIRPLYGITDTMRFRYEGAYRSLKQFVAAGVED</sequence>
<dbReference type="RefSeq" id="WP_054401268.1">
    <property type="nucleotide sequence ID" value="NZ_LIUT01000001.1"/>
</dbReference>
<feature type="region of interest" description="Disordered" evidence="1">
    <location>
        <begin position="45"/>
        <end position="65"/>
    </location>
</feature>
<keyword evidence="3" id="KW-1185">Reference proteome</keyword>
<reference evidence="3" key="1">
    <citation type="submission" date="2015-08" db="EMBL/GenBank/DDBJ databases">
        <title>Genome sequencing project for genomic taxonomy and phylogenomics of Bacillus-like bacteria.</title>
        <authorList>
            <person name="Liu B."/>
            <person name="Wang J."/>
            <person name="Zhu Y."/>
            <person name="Liu G."/>
            <person name="Chen Q."/>
            <person name="Chen Z."/>
            <person name="Lan J."/>
            <person name="Che J."/>
            <person name="Ge C."/>
            <person name="Shi H."/>
            <person name="Pan Z."/>
            <person name="Liu X."/>
        </authorList>
    </citation>
    <scope>NUCLEOTIDE SEQUENCE [LARGE SCALE GENOMIC DNA]</scope>
    <source>
        <strain evidence="3">FJAT-22460</strain>
    </source>
</reference>
<evidence type="ECO:0000313" key="2">
    <source>
        <dbReference type="EMBL" id="KOR88178.1"/>
    </source>
</evidence>
<feature type="compositionally biased region" description="Acidic residues" evidence="1">
    <location>
        <begin position="53"/>
        <end position="64"/>
    </location>
</feature>
<accession>A0A0M1P0Z5</accession>
<dbReference type="PATRIC" id="fig|1705565.3.peg.2441"/>
<name>A0A0M1P0Z5_9BACL</name>
<protein>
    <submittedName>
        <fullName evidence="2">Uncharacterized protein</fullName>
    </submittedName>
</protein>
<dbReference type="OrthoDB" id="2677436at2"/>
<gene>
    <name evidence="2" type="ORF">AM231_02815</name>
</gene>